<evidence type="ECO:0000256" key="1">
    <source>
        <dbReference type="SAM" id="Coils"/>
    </source>
</evidence>
<keyword evidence="1" id="KW-0175">Coiled coil</keyword>
<dbReference type="RefSeq" id="WP_377529329.1">
    <property type="nucleotide sequence ID" value="NZ_JBHTLD010000153.1"/>
</dbReference>
<feature type="coiled-coil region" evidence="1">
    <location>
        <begin position="67"/>
        <end position="126"/>
    </location>
</feature>
<feature type="coiled-coil region" evidence="1">
    <location>
        <begin position="171"/>
        <end position="223"/>
    </location>
</feature>
<accession>A0ABW3SRS1</accession>
<feature type="signal peptide" evidence="3">
    <location>
        <begin position="1"/>
        <end position="19"/>
    </location>
</feature>
<comment type="caution">
    <text evidence="4">The sequence shown here is derived from an EMBL/GenBank/DDBJ whole genome shotgun (WGS) entry which is preliminary data.</text>
</comment>
<name>A0ABW3SRS1_9BACT</name>
<keyword evidence="5" id="KW-1185">Reference proteome</keyword>
<keyword evidence="3" id="KW-0732">Signal</keyword>
<feature type="transmembrane region" description="Helical" evidence="2">
    <location>
        <begin position="141"/>
        <end position="162"/>
    </location>
</feature>
<evidence type="ECO:0000313" key="4">
    <source>
        <dbReference type="EMBL" id="MFD1187559.1"/>
    </source>
</evidence>
<proteinExistence type="predicted"/>
<evidence type="ECO:0008006" key="6">
    <source>
        <dbReference type="Google" id="ProtNLM"/>
    </source>
</evidence>
<reference evidence="5" key="1">
    <citation type="journal article" date="2019" name="Int. J. Syst. Evol. Microbiol.">
        <title>The Global Catalogue of Microorganisms (GCM) 10K type strain sequencing project: providing services to taxonomists for standard genome sequencing and annotation.</title>
        <authorList>
            <consortium name="The Broad Institute Genomics Platform"/>
            <consortium name="The Broad Institute Genome Sequencing Center for Infectious Disease"/>
            <person name="Wu L."/>
            <person name="Ma J."/>
        </authorList>
    </citation>
    <scope>NUCLEOTIDE SEQUENCE [LARGE SCALE GENOMIC DNA]</scope>
    <source>
        <strain evidence="5">JCM 31319</strain>
    </source>
</reference>
<keyword evidence="2" id="KW-0472">Membrane</keyword>
<organism evidence="4 5">
    <name type="scientific">Pontibacter rugosus</name>
    <dbReference type="NCBI Taxonomy" id="1745966"/>
    <lineage>
        <taxon>Bacteria</taxon>
        <taxon>Pseudomonadati</taxon>
        <taxon>Bacteroidota</taxon>
        <taxon>Cytophagia</taxon>
        <taxon>Cytophagales</taxon>
        <taxon>Hymenobacteraceae</taxon>
        <taxon>Pontibacter</taxon>
    </lineage>
</organism>
<evidence type="ECO:0000256" key="3">
    <source>
        <dbReference type="SAM" id="SignalP"/>
    </source>
</evidence>
<evidence type="ECO:0000256" key="2">
    <source>
        <dbReference type="SAM" id="Phobius"/>
    </source>
</evidence>
<dbReference type="Proteomes" id="UP001597094">
    <property type="component" value="Unassembled WGS sequence"/>
</dbReference>
<keyword evidence="2" id="KW-1133">Transmembrane helix</keyword>
<protein>
    <recommendedName>
        <fullName evidence="6">tRNA (Guanine-N1)-methyltransferase</fullName>
    </recommendedName>
</protein>
<sequence>MKAFFFSLALVCSVTAVQAQGTAAEKAPASKKTASNKLEKQYESLKSSSNTWQGYKVVKITTLESFWKNVQETVAEKDNKLDNFEEQADKKLQEARADVAAQEQQLQVMKQNMEQKEQEIQESMHDITHISVLGIDWPKQFYVLLTSGIIAALLIALGVMAVQHRSSKVTAIEKKKAYDEIETELNEHKKNARERELKVKRDLQTELNRVEELKQQIASLKKHPQL</sequence>
<gene>
    <name evidence="4" type="ORF">ACFQ2O_15180</name>
</gene>
<feature type="chain" id="PRO_5045064264" description="tRNA (Guanine-N1)-methyltransferase" evidence="3">
    <location>
        <begin position="20"/>
        <end position="226"/>
    </location>
</feature>
<keyword evidence="2" id="KW-0812">Transmembrane</keyword>
<dbReference type="EMBL" id="JBHTLD010000153">
    <property type="protein sequence ID" value="MFD1187559.1"/>
    <property type="molecule type" value="Genomic_DNA"/>
</dbReference>
<evidence type="ECO:0000313" key="5">
    <source>
        <dbReference type="Proteomes" id="UP001597094"/>
    </source>
</evidence>